<dbReference type="InterPro" id="IPR036962">
    <property type="entry name" value="Glyco_hydro_3_N_sf"/>
</dbReference>
<protein>
    <submittedName>
        <fullName evidence="6">Beta-glucosidase</fullName>
    </submittedName>
</protein>
<dbReference type="SMART" id="SM01217">
    <property type="entry name" value="Fn3_like"/>
    <property type="match status" value="1"/>
</dbReference>
<dbReference type="InterPro" id="IPR001764">
    <property type="entry name" value="Glyco_hydro_3_N"/>
</dbReference>
<dbReference type="Proteomes" id="UP000021369">
    <property type="component" value="Unassembled WGS sequence"/>
</dbReference>
<sequence length="918" mass="100613">MATLNWKDYLAKAAEVNAEGAVLLTNNGVLPLDKNSETAVFGRIQLDYYKSGTGSGGMVNVDKVTGIVDGLLEAGAKLNEEVLKTYRDYVAEHPYDYGEGWGGEPWCQEEMPLDDALVKKAAETSNTAVCIIGRTAGEEQDNGVKAGSYLLTNGEKAMLRKVRDNFQKMVVLLNVGNIIDMGFIDEFSPDAVMYVWQGGMTGGTGSAKVLLGEVSPCGKLPDTIAYDITDYPSDKNFHDRDRNFYAEDIYVGYRYFETFAKDKVRFPFGFGLSYTKFEISAEGRKTESGAVITAKVKNIGNTAGKEVVQVYTEAPNGRLGKAARVLCGFEKTKLLAPNEEQTLTIEVTERDIASYDDSGVTGHAYAWVTEAGEYKFYAGSDVRSAKECFSFTQNDTKVIEQLEQALAPVMPFKRMVRTAEGLSFEDTPLSKVDEAARRLEYLPEEITFTGDKGIRTTDVFHGKNTLDEFIAQLDDNDLNCLVRGEGMCSPKVTPGTAAAFGGIAKHLEELGIPAGCCSDGPSGMRLDVGTKAFSLPNGTLIAATFNKPLITELFTYLGLEMRANKVDCLLGPGMNIHRHPLNGRNFEYFSEDPVLTGDMAAAELKGLHSQGVEGTIKHFCGNNQETNRHFLDSAVSERALREIYLRGFETAVKEGGARSVMTTYGKVNDLWTAGSFDLNTVILRKEWGFDGFTMTDWWANINDRGCAPDKNNFAAMVRAQNDVYMVCADGESGSDNVIAALADGRLTRAELQRSARNILSFMMSTHAMARKLGEDEAVEVINKPAETVDDGAGDRVFLLDGDLTIDMSGVKTERNLDYSFTVDVAQLGQYRMEMTASSTQSELAQMPVTVFSMGTAWGTFTWNGTGGKPVTFAVEEMPMFSRYTIFRLHFGLGGLDMDKIVFKKIRPAEGTGLSVEDI</sequence>
<dbReference type="Gene3D" id="3.20.20.300">
    <property type="entry name" value="Glycoside hydrolase, family 3, N-terminal domain"/>
    <property type="match status" value="1"/>
</dbReference>
<dbReference type="Pfam" id="PF00933">
    <property type="entry name" value="Glyco_hydro_3"/>
    <property type="match status" value="1"/>
</dbReference>
<evidence type="ECO:0000313" key="7">
    <source>
        <dbReference type="Proteomes" id="UP000021369"/>
    </source>
</evidence>
<dbReference type="EMBL" id="JEOB01000001">
    <property type="protein sequence ID" value="EXM40793.1"/>
    <property type="molecule type" value="Genomic_DNA"/>
</dbReference>
<reference evidence="6 7" key="1">
    <citation type="submission" date="2013-06" db="EMBL/GenBank/DDBJ databases">
        <title>Rumen cellulosomics: divergent fiber-degrading strategies revealed by comparative genome-wide analysis of six Ruminococcal strains.</title>
        <authorList>
            <person name="Dassa B."/>
            <person name="Borovok I."/>
            <person name="Lamed R."/>
            <person name="Flint H."/>
            <person name="Yeoman C.J."/>
            <person name="White B."/>
            <person name="Bayer E.A."/>
        </authorList>
    </citation>
    <scope>NUCLEOTIDE SEQUENCE [LARGE SCALE GENOMIC DNA]</scope>
    <source>
        <strain evidence="6 7">SY3</strain>
    </source>
</reference>
<comment type="similarity">
    <text evidence="1 4">Belongs to the glycosyl hydrolase 3 family.</text>
</comment>
<dbReference type="Gene3D" id="3.40.50.1700">
    <property type="entry name" value="Glycoside hydrolase family 3 C-terminal domain"/>
    <property type="match status" value="1"/>
</dbReference>
<keyword evidence="4" id="KW-0326">Glycosidase</keyword>
<keyword evidence="3" id="KW-0119">Carbohydrate metabolism</keyword>
<dbReference type="Pfam" id="PF14310">
    <property type="entry name" value="Fn3-like"/>
    <property type="match status" value="1"/>
</dbReference>
<keyword evidence="2 4" id="KW-0378">Hydrolase</keyword>
<organism evidence="6 7">
    <name type="scientific">Ruminococcus albus SY3</name>
    <dbReference type="NCBI Taxonomy" id="1341156"/>
    <lineage>
        <taxon>Bacteria</taxon>
        <taxon>Bacillati</taxon>
        <taxon>Bacillota</taxon>
        <taxon>Clostridia</taxon>
        <taxon>Eubacteriales</taxon>
        <taxon>Oscillospiraceae</taxon>
        <taxon>Ruminococcus</taxon>
    </lineage>
</organism>
<dbReference type="InterPro" id="IPR026891">
    <property type="entry name" value="Fn3-like"/>
</dbReference>
<comment type="caution">
    <text evidence="6">The sequence shown here is derived from an EMBL/GenBank/DDBJ whole genome shotgun (WGS) entry which is preliminary data.</text>
</comment>
<accession>A0A011W1S2</accession>
<dbReference type="GO" id="GO:0005975">
    <property type="term" value="P:carbohydrate metabolic process"/>
    <property type="evidence" value="ECO:0007669"/>
    <property type="project" value="InterPro"/>
</dbReference>
<dbReference type="AlphaFoldDB" id="A0A011W1S2"/>
<name>A0A011W1S2_RUMAL</name>
<feature type="domain" description="Fibronectin type III-like" evidence="5">
    <location>
        <begin position="306"/>
        <end position="382"/>
    </location>
</feature>
<evidence type="ECO:0000256" key="1">
    <source>
        <dbReference type="ARBA" id="ARBA00005336"/>
    </source>
</evidence>
<evidence type="ECO:0000259" key="5">
    <source>
        <dbReference type="SMART" id="SM01217"/>
    </source>
</evidence>
<evidence type="ECO:0000256" key="3">
    <source>
        <dbReference type="ARBA" id="ARBA00023277"/>
    </source>
</evidence>
<dbReference type="SUPFAM" id="SSF51445">
    <property type="entry name" value="(Trans)glycosidases"/>
    <property type="match status" value="1"/>
</dbReference>
<keyword evidence="7" id="KW-1185">Reference proteome</keyword>
<dbReference type="InterPro" id="IPR002772">
    <property type="entry name" value="Glyco_hydro_3_C"/>
</dbReference>
<dbReference type="RefSeq" id="WP_037285102.1">
    <property type="nucleotide sequence ID" value="NZ_JEOB01000001.1"/>
</dbReference>
<dbReference type="PATRIC" id="fig|1341156.4.peg.429"/>
<gene>
    <name evidence="6" type="ORF">RASY3_03525</name>
</gene>
<dbReference type="OrthoDB" id="98455at2"/>
<dbReference type="InterPro" id="IPR017853">
    <property type="entry name" value="GH"/>
</dbReference>
<dbReference type="PROSITE" id="PS00775">
    <property type="entry name" value="GLYCOSYL_HYDROL_F3"/>
    <property type="match status" value="1"/>
</dbReference>
<dbReference type="PANTHER" id="PTHR42715">
    <property type="entry name" value="BETA-GLUCOSIDASE"/>
    <property type="match status" value="1"/>
</dbReference>
<proteinExistence type="inferred from homology"/>
<evidence type="ECO:0000256" key="4">
    <source>
        <dbReference type="RuleBase" id="RU361161"/>
    </source>
</evidence>
<dbReference type="InterPro" id="IPR013783">
    <property type="entry name" value="Ig-like_fold"/>
</dbReference>
<evidence type="ECO:0000256" key="2">
    <source>
        <dbReference type="ARBA" id="ARBA00022801"/>
    </source>
</evidence>
<dbReference type="PRINTS" id="PR00133">
    <property type="entry name" value="GLHYDRLASE3"/>
</dbReference>
<dbReference type="PANTHER" id="PTHR42715:SF10">
    <property type="entry name" value="BETA-GLUCOSIDASE"/>
    <property type="match status" value="1"/>
</dbReference>
<dbReference type="GO" id="GO:0004553">
    <property type="term" value="F:hydrolase activity, hydrolyzing O-glycosyl compounds"/>
    <property type="evidence" value="ECO:0007669"/>
    <property type="project" value="InterPro"/>
</dbReference>
<dbReference type="InterPro" id="IPR050288">
    <property type="entry name" value="Cellulose_deg_GH3"/>
</dbReference>
<evidence type="ECO:0000313" key="6">
    <source>
        <dbReference type="EMBL" id="EXM40793.1"/>
    </source>
</evidence>
<dbReference type="InterPro" id="IPR019800">
    <property type="entry name" value="Glyco_hydro_3_AS"/>
</dbReference>
<dbReference type="InterPro" id="IPR036881">
    <property type="entry name" value="Glyco_hydro_3_C_sf"/>
</dbReference>
<dbReference type="Pfam" id="PF01915">
    <property type="entry name" value="Glyco_hydro_3_C"/>
    <property type="match status" value="1"/>
</dbReference>
<dbReference type="SUPFAM" id="SSF52279">
    <property type="entry name" value="Beta-D-glucan exohydrolase, C-terminal domain"/>
    <property type="match status" value="1"/>
</dbReference>
<dbReference type="Gene3D" id="2.60.40.10">
    <property type="entry name" value="Immunoglobulins"/>
    <property type="match status" value="1"/>
</dbReference>